<dbReference type="PANTHER" id="PTHR43081:SF1">
    <property type="entry name" value="ADENYLATE CYCLASE, TERMINAL-DIFFERENTIATION SPECIFIC"/>
    <property type="match status" value="1"/>
</dbReference>
<sequence>MGTTLRPDELPTGLVTFLFTDIEGSTRLAHTLGDGYRRVLHEHRRLMRRIFTRYTGTELLTEGDSFFVAFSEAETALHAAVEVQLALKQHAWPTDPDWSGPARPKVRIGLHTAVAEPDEQGYATSAVHRAARVCAAAHGDQILCTQSTLDSTVSLPEKTTLIDLGLFTLRGFDDVNRLHQLTADGLPRSFPPPPIQPRHHNIPADADDFIGRGAELAQLARLVEGHRLTSVTALPQTGKTRLVRELGRRLIPSFHDGAWYATLDGGHDPGQGVVAAMGLRGDPFRSPLDTAIEALRHKSALLVFDGTLPWHAQHITRLLGECPQVSVLSASSRPLGLTGEVKWALPTMHVTEAAAVLRRQATAAAGGVDPGDCTELTTFIDGFPPAVTILAPAISLYGPSRLMARLRADPLAILDARGELSRILDTACEELSSRATHLLRAMSALPAPAGVDEAERLCGGSAEALEALIELVDASLVDVTRTRDGALYRLPAPVRWYADAQRRAVGQAAPILPLKPTRVPLPRLSWIGTVSA</sequence>
<dbReference type="InterPro" id="IPR001054">
    <property type="entry name" value="A/G_cyclase"/>
</dbReference>
<feature type="domain" description="Guanylate cyclase" evidence="2">
    <location>
        <begin position="16"/>
        <end position="134"/>
    </location>
</feature>
<dbReference type="STRING" id="446470.Snas_6225"/>
<evidence type="ECO:0000313" key="3">
    <source>
        <dbReference type="EMBL" id="ADD45846.1"/>
    </source>
</evidence>
<gene>
    <name evidence="3" type="ordered locus">Snas_6225</name>
</gene>
<organism evidence="3 4">
    <name type="scientific">Stackebrandtia nassauensis (strain DSM 44728 / CIP 108903 / NRRL B-16338 / NBRC 102104 / LLR-40K-21)</name>
    <dbReference type="NCBI Taxonomy" id="446470"/>
    <lineage>
        <taxon>Bacteria</taxon>
        <taxon>Bacillati</taxon>
        <taxon>Actinomycetota</taxon>
        <taxon>Actinomycetes</taxon>
        <taxon>Glycomycetales</taxon>
        <taxon>Glycomycetaceae</taxon>
        <taxon>Stackebrandtia</taxon>
    </lineage>
</organism>
<dbReference type="Pfam" id="PF00211">
    <property type="entry name" value="Guanylate_cyc"/>
    <property type="match status" value="1"/>
</dbReference>
<dbReference type="SUPFAM" id="SSF55073">
    <property type="entry name" value="Nucleotide cyclase"/>
    <property type="match status" value="1"/>
</dbReference>
<dbReference type="InterPro" id="IPR029787">
    <property type="entry name" value="Nucleotide_cyclase"/>
</dbReference>
<dbReference type="eggNOG" id="COG2114">
    <property type="taxonomic scope" value="Bacteria"/>
</dbReference>
<dbReference type="KEGG" id="sna:Snas_6225"/>
<evidence type="ECO:0000256" key="1">
    <source>
        <dbReference type="ARBA" id="ARBA00005381"/>
    </source>
</evidence>
<dbReference type="InterPro" id="IPR027417">
    <property type="entry name" value="P-loop_NTPase"/>
</dbReference>
<dbReference type="CDD" id="cd07302">
    <property type="entry name" value="CHD"/>
    <property type="match status" value="1"/>
</dbReference>
<dbReference type="eggNOG" id="COG3903">
    <property type="taxonomic scope" value="Bacteria"/>
</dbReference>
<accession>D3Q2U5</accession>
<dbReference type="SMART" id="SM00044">
    <property type="entry name" value="CYCc"/>
    <property type="match status" value="1"/>
</dbReference>
<dbReference type="HOGENOM" id="CLU_511811_0_0_11"/>
<dbReference type="PROSITE" id="PS50125">
    <property type="entry name" value="GUANYLATE_CYCLASE_2"/>
    <property type="match status" value="1"/>
</dbReference>
<dbReference type="SUPFAM" id="SSF52540">
    <property type="entry name" value="P-loop containing nucleoside triphosphate hydrolases"/>
    <property type="match status" value="1"/>
</dbReference>
<keyword evidence="4" id="KW-1185">Reference proteome</keyword>
<dbReference type="GO" id="GO:0035556">
    <property type="term" value="P:intracellular signal transduction"/>
    <property type="evidence" value="ECO:0007669"/>
    <property type="project" value="InterPro"/>
</dbReference>
<dbReference type="GO" id="GO:0009190">
    <property type="term" value="P:cyclic nucleotide biosynthetic process"/>
    <property type="evidence" value="ECO:0007669"/>
    <property type="project" value="InterPro"/>
</dbReference>
<proteinExistence type="inferred from homology"/>
<dbReference type="InterPro" id="IPR058852">
    <property type="entry name" value="HTH_77"/>
</dbReference>
<name>D3Q2U5_STANL</name>
<dbReference type="RefSeq" id="WP_013021417.1">
    <property type="nucleotide sequence ID" value="NC_013947.1"/>
</dbReference>
<dbReference type="EMBL" id="CP001778">
    <property type="protein sequence ID" value="ADD45846.1"/>
    <property type="molecule type" value="Genomic_DNA"/>
</dbReference>
<comment type="similarity">
    <text evidence="1">Belongs to the adenylyl cyclase class-3 family.</text>
</comment>
<reference evidence="3 4" key="1">
    <citation type="journal article" date="2009" name="Stand. Genomic Sci.">
        <title>Complete genome sequence of Stackebrandtia nassauensis type strain (LLR-40K-21).</title>
        <authorList>
            <person name="Munk C."/>
            <person name="Lapidus A."/>
            <person name="Copeland A."/>
            <person name="Jando M."/>
            <person name="Mayilraj S."/>
            <person name="Glavina Del Rio T."/>
            <person name="Nolan M."/>
            <person name="Chen F."/>
            <person name="Lucas S."/>
            <person name="Tice H."/>
            <person name="Cheng J.F."/>
            <person name="Han C."/>
            <person name="Detter J.C."/>
            <person name="Bruce D."/>
            <person name="Goodwin L."/>
            <person name="Chain P."/>
            <person name="Pitluck S."/>
            <person name="Goker M."/>
            <person name="Ovchinikova G."/>
            <person name="Pati A."/>
            <person name="Ivanova N."/>
            <person name="Mavromatis K."/>
            <person name="Chen A."/>
            <person name="Palaniappan K."/>
            <person name="Land M."/>
            <person name="Hauser L."/>
            <person name="Chang Y.J."/>
            <person name="Jeffries C.D."/>
            <person name="Bristow J."/>
            <person name="Eisen J.A."/>
            <person name="Markowitz V."/>
            <person name="Hugenholtz P."/>
            <person name="Kyrpides N.C."/>
            <person name="Klenk H.P."/>
        </authorList>
    </citation>
    <scope>NUCLEOTIDE SEQUENCE [LARGE SCALE GENOMIC DNA]</scope>
    <source>
        <strain evidence="4">DSM 44728 / CIP 108903 / NRRL B-16338 / NBRC 102104 / LLR-40K-21</strain>
    </source>
</reference>
<dbReference type="Gene3D" id="3.40.50.300">
    <property type="entry name" value="P-loop containing nucleotide triphosphate hydrolases"/>
    <property type="match status" value="1"/>
</dbReference>
<dbReference type="PANTHER" id="PTHR43081">
    <property type="entry name" value="ADENYLATE CYCLASE, TERMINAL-DIFFERENTIATION SPECIFIC-RELATED"/>
    <property type="match status" value="1"/>
</dbReference>
<dbReference type="AlphaFoldDB" id="D3Q2U5"/>
<evidence type="ECO:0000313" key="4">
    <source>
        <dbReference type="Proteomes" id="UP000000844"/>
    </source>
</evidence>
<evidence type="ECO:0000259" key="2">
    <source>
        <dbReference type="PROSITE" id="PS50125"/>
    </source>
</evidence>
<dbReference type="Proteomes" id="UP000000844">
    <property type="component" value="Chromosome"/>
</dbReference>
<protein>
    <submittedName>
        <fullName evidence="3">Putative adenylate/guanylate cyclase</fullName>
    </submittedName>
</protein>
<dbReference type="GO" id="GO:0004016">
    <property type="term" value="F:adenylate cyclase activity"/>
    <property type="evidence" value="ECO:0007669"/>
    <property type="project" value="UniProtKB-ARBA"/>
</dbReference>
<dbReference type="InterPro" id="IPR050697">
    <property type="entry name" value="Adenylyl/Guanylyl_Cyclase_3/4"/>
</dbReference>
<dbReference type="Gene3D" id="3.30.70.1230">
    <property type="entry name" value="Nucleotide cyclase"/>
    <property type="match status" value="1"/>
</dbReference>
<dbReference type="Pfam" id="PF25872">
    <property type="entry name" value="HTH_77"/>
    <property type="match status" value="1"/>
</dbReference>